<evidence type="ECO:0000313" key="3">
    <source>
        <dbReference type="Proteomes" id="UP000199679"/>
    </source>
</evidence>
<reference evidence="2 3" key="1">
    <citation type="submission" date="2016-10" db="EMBL/GenBank/DDBJ databases">
        <authorList>
            <person name="de Groot N.N."/>
        </authorList>
    </citation>
    <scope>NUCLEOTIDE SEQUENCE [LARGE SCALE GENOMIC DNA]</scope>
    <source>
        <strain evidence="2 3">MP1X4</strain>
    </source>
</reference>
<evidence type="ECO:0000313" key="2">
    <source>
        <dbReference type="EMBL" id="SDS20919.1"/>
    </source>
</evidence>
<sequence>MALRDKFDRTFIVNTSLPKAVIVNTFKERIEESSKDSWLTIKDINYKKIQVDDYRAVIKQDPFFFGQIGGIGVAILHFETSSSFTEIKAVVKPFVNGIWFLIGFLVLFSAVCIWFTPGIGKFLFVALAWIMFLTPVYISFAIRRYRLTNYLKAVLIDIGVQEDLVKA</sequence>
<dbReference type="EMBL" id="LT629740">
    <property type="protein sequence ID" value="SDS20919.1"/>
    <property type="molecule type" value="Genomic_DNA"/>
</dbReference>
<proteinExistence type="predicted"/>
<dbReference type="Proteomes" id="UP000199679">
    <property type="component" value="Chromosome I"/>
</dbReference>
<keyword evidence="1" id="KW-0812">Transmembrane</keyword>
<keyword evidence="1" id="KW-1133">Transmembrane helix</keyword>
<organism evidence="2 3">
    <name type="scientific">Mucilaginibacter mallensis</name>
    <dbReference type="NCBI Taxonomy" id="652787"/>
    <lineage>
        <taxon>Bacteria</taxon>
        <taxon>Pseudomonadati</taxon>
        <taxon>Bacteroidota</taxon>
        <taxon>Sphingobacteriia</taxon>
        <taxon>Sphingobacteriales</taxon>
        <taxon>Sphingobacteriaceae</taxon>
        <taxon>Mucilaginibacter</taxon>
    </lineage>
</organism>
<keyword evidence="1" id="KW-0472">Membrane</keyword>
<name>A0A1H1QDH1_MUCMA</name>
<gene>
    <name evidence="2" type="ORF">SAMN05216490_0739</name>
</gene>
<dbReference type="AlphaFoldDB" id="A0A1H1QDH1"/>
<protein>
    <submittedName>
        <fullName evidence="2">Uncharacterized protein</fullName>
    </submittedName>
</protein>
<feature type="transmembrane region" description="Helical" evidence="1">
    <location>
        <begin position="98"/>
        <end position="116"/>
    </location>
</feature>
<evidence type="ECO:0000256" key="1">
    <source>
        <dbReference type="SAM" id="Phobius"/>
    </source>
</evidence>
<feature type="transmembrane region" description="Helical" evidence="1">
    <location>
        <begin position="122"/>
        <end position="142"/>
    </location>
</feature>
<keyword evidence="3" id="KW-1185">Reference proteome</keyword>
<accession>A0A1H1QDH1</accession>
<dbReference type="RefSeq" id="WP_091369416.1">
    <property type="nucleotide sequence ID" value="NZ_LT629740.1"/>
</dbReference>